<organism evidence="1 2">
    <name type="scientific">Zalaria obscura</name>
    <dbReference type="NCBI Taxonomy" id="2024903"/>
    <lineage>
        <taxon>Eukaryota</taxon>
        <taxon>Fungi</taxon>
        <taxon>Dikarya</taxon>
        <taxon>Ascomycota</taxon>
        <taxon>Pezizomycotina</taxon>
        <taxon>Dothideomycetes</taxon>
        <taxon>Dothideomycetidae</taxon>
        <taxon>Dothideales</taxon>
        <taxon>Zalariaceae</taxon>
        <taxon>Zalaria</taxon>
    </lineage>
</organism>
<evidence type="ECO:0000313" key="1">
    <source>
        <dbReference type="EMBL" id="KAK8202086.1"/>
    </source>
</evidence>
<protein>
    <submittedName>
        <fullName evidence="1">Uncharacterized protein</fullName>
    </submittedName>
</protein>
<name>A0ACC3S8G8_9PEZI</name>
<proteinExistence type="predicted"/>
<comment type="caution">
    <text evidence="1">The sequence shown here is derived from an EMBL/GenBank/DDBJ whole genome shotgun (WGS) entry which is preliminary data.</text>
</comment>
<keyword evidence="2" id="KW-1185">Reference proteome</keyword>
<evidence type="ECO:0000313" key="2">
    <source>
        <dbReference type="Proteomes" id="UP001320706"/>
    </source>
</evidence>
<dbReference type="EMBL" id="JAMKPW020000033">
    <property type="protein sequence ID" value="KAK8202086.1"/>
    <property type="molecule type" value="Genomic_DNA"/>
</dbReference>
<reference evidence="1" key="1">
    <citation type="submission" date="2024-02" db="EMBL/GenBank/DDBJ databases">
        <title>Metagenome Assembled Genome of Zalaria obscura JY119.</title>
        <authorList>
            <person name="Vighnesh L."/>
            <person name="Jagadeeshwari U."/>
            <person name="Venkata Ramana C."/>
            <person name="Sasikala C."/>
        </authorList>
    </citation>
    <scope>NUCLEOTIDE SEQUENCE</scope>
    <source>
        <strain evidence="1">JY119</strain>
    </source>
</reference>
<gene>
    <name evidence="1" type="ORF">M8818_005612</name>
</gene>
<accession>A0ACC3S8G8</accession>
<dbReference type="Proteomes" id="UP001320706">
    <property type="component" value="Unassembled WGS sequence"/>
</dbReference>
<sequence length="394" mass="42280">MEPADAPSPSATLPKPPKSPPLAFEKTSNDALVPPSQAAQYLAYQSGLLSPPIGKMHDFSPPASSDIEWESQTEKLTEALHLQHQGFMAERESWKMERERLYRRVASLESLLKSANGHSIAEDATPSHPSPDKTRVSFLKREAAPVHIELPSALGLDGSVALDSGIASEILTEIPASPPQSRVGRLSPPPLANRHLAGHTPLKAPALPGDASPSTNSLSDKLADTPTRSNTHQNTMLAATNGSEEEDEDRALTGPLNMPELPNVPGEINFTMEMLDRKLKDVEEHPESNRPLVMQVPSPGLYREGEDYLDEKVLEPTAAAAPEAKPADAPSESVSSSQVLSPSASQLAADEAARSPSSRPEQEDGGIKLRKKPSTNFGAPFGQLGPMCEGFRKF</sequence>